<comment type="caution">
    <text evidence="1">The sequence shown here is derived from an EMBL/GenBank/DDBJ whole genome shotgun (WGS) entry which is preliminary data.</text>
</comment>
<organism evidence="1 2">
    <name type="scientific">Sorghum bicolor</name>
    <name type="common">Sorghum</name>
    <name type="synonym">Sorghum vulgare</name>
    <dbReference type="NCBI Taxonomy" id="4558"/>
    <lineage>
        <taxon>Eukaryota</taxon>
        <taxon>Viridiplantae</taxon>
        <taxon>Streptophyta</taxon>
        <taxon>Embryophyta</taxon>
        <taxon>Tracheophyta</taxon>
        <taxon>Spermatophyta</taxon>
        <taxon>Magnoliopsida</taxon>
        <taxon>Liliopsida</taxon>
        <taxon>Poales</taxon>
        <taxon>Poaceae</taxon>
        <taxon>PACMAD clade</taxon>
        <taxon>Panicoideae</taxon>
        <taxon>Andropogonodae</taxon>
        <taxon>Andropogoneae</taxon>
        <taxon>Sorghinae</taxon>
        <taxon>Sorghum</taxon>
    </lineage>
</organism>
<reference evidence="1" key="2">
    <citation type="submission" date="2020-10" db="EMBL/GenBank/DDBJ databases">
        <authorList>
            <person name="Cooper E.A."/>
            <person name="Brenton Z.W."/>
            <person name="Flinn B.S."/>
            <person name="Jenkins J."/>
            <person name="Shu S."/>
            <person name="Flowers D."/>
            <person name="Luo F."/>
            <person name="Wang Y."/>
            <person name="Xia P."/>
            <person name="Barry K."/>
            <person name="Daum C."/>
            <person name="Lipzen A."/>
            <person name="Yoshinaga Y."/>
            <person name="Schmutz J."/>
            <person name="Saski C."/>
            <person name="Vermerris W."/>
            <person name="Kresovich S."/>
        </authorList>
    </citation>
    <scope>NUCLEOTIDE SEQUENCE</scope>
</reference>
<name>A0A921U0W5_SORBI</name>
<evidence type="ECO:0000313" key="2">
    <source>
        <dbReference type="Proteomes" id="UP000807115"/>
    </source>
</evidence>
<sequence length="58" mass="7152">MWRDLVFQRMLSDYRGGLVRRPDEIRSRRNLRLKFCLFKNCIYIRTEIYLYGHVGRNG</sequence>
<accession>A0A921U0W5</accession>
<evidence type="ECO:0000313" key="1">
    <source>
        <dbReference type="EMBL" id="KAG0514587.1"/>
    </source>
</evidence>
<proteinExistence type="predicted"/>
<protein>
    <submittedName>
        <fullName evidence="1">Uncharacterized protein</fullName>
    </submittedName>
</protein>
<dbReference type="Proteomes" id="UP000807115">
    <property type="component" value="Chromosome 10"/>
</dbReference>
<dbReference type="EMBL" id="CM027689">
    <property type="protein sequence ID" value="KAG0514587.1"/>
    <property type="molecule type" value="Genomic_DNA"/>
</dbReference>
<reference evidence="1" key="1">
    <citation type="journal article" date="2019" name="BMC Genomics">
        <title>A new reference genome for Sorghum bicolor reveals high levels of sequence similarity between sweet and grain genotypes: implications for the genetics of sugar metabolism.</title>
        <authorList>
            <person name="Cooper E.A."/>
            <person name="Brenton Z.W."/>
            <person name="Flinn B.S."/>
            <person name="Jenkins J."/>
            <person name="Shu S."/>
            <person name="Flowers D."/>
            <person name="Luo F."/>
            <person name="Wang Y."/>
            <person name="Xia P."/>
            <person name="Barry K."/>
            <person name="Daum C."/>
            <person name="Lipzen A."/>
            <person name="Yoshinaga Y."/>
            <person name="Schmutz J."/>
            <person name="Saski C."/>
            <person name="Vermerris W."/>
            <person name="Kresovich S."/>
        </authorList>
    </citation>
    <scope>NUCLEOTIDE SEQUENCE</scope>
</reference>
<gene>
    <name evidence="1" type="ORF">BDA96_10G205400</name>
</gene>
<dbReference type="AlphaFoldDB" id="A0A921U0W5"/>